<evidence type="ECO:0000256" key="1">
    <source>
        <dbReference type="SAM" id="Phobius"/>
    </source>
</evidence>
<proteinExistence type="predicted"/>
<sequence length="92" mass="10134">MQFFIIFATHSDVCCIFGLMVCAGFFLYLSIKINVLLCFFVCCDEGRSERPAAMFCIFATSALYFSQQLADQSAVKKCPGASVVRGNLTGLH</sequence>
<dbReference type="RefSeq" id="WP_181834252.1">
    <property type="nucleotide sequence ID" value="NZ_JACERN010000001.1"/>
</dbReference>
<keyword evidence="1" id="KW-0812">Transmembrane</keyword>
<reference evidence="2 3" key="1">
    <citation type="submission" date="2020-07" db="EMBL/GenBank/DDBJ databases">
        <title>Draft genome sequence of violacein-producing bacteria and related species.</title>
        <authorList>
            <person name="Wilson H.S."/>
            <person name="De Leon M.E."/>
        </authorList>
    </citation>
    <scope>NUCLEOTIDE SEQUENCE [LARGE SCALE GENOMIC DNA]</scope>
    <source>
        <strain evidence="2 3">HSC-21Su07</strain>
    </source>
</reference>
<keyword evidence="1" id="KW-0472">Membrane</keyword>
<dbReference type="AlphaFoldDB" id="A0A838XWX2"/>
<evidence type="ECO:0000313" key="2">
    <source>
        <dbReference type="EMBL" id="MBA4706896.1"/>
    </source>
</evidence>
<dbReference type="Proteomes" id="UP000545606">
    <property type="component" value="Unassembled WGS sequence"/>
</dbReference>
<name>A0A838XWX2_9NEIS</name>
<accession>A0A838XWX2</accession>
<keyword evidence="3" id="KW-1185">Reference proteome</keyword>
<dbReference type="EMBL" id="JACERN010000001">
    <property type="protein sequence ID" value="MBA4706896.1"/>
    <property type="molecule type" value="Genomic_DNA"/>
</dbReference>
<gene>
    <name evidence="2" type="ORF">H2Z84_00665</name>
</gene>
<organism evidence="2 3">
    <name type="scientific">Aquitalea aquatica</name>
    <dbReference type="NCBI Taxonomy" id="3044273"/>
    <lineage>
        <taxon>Bacteria</taxon>
        <taxon>Pseudomonadati</taxon>
        <taxon>Pseudomonadota</taxon>
        <taxon>Betaproteobacteria</taxon>
        <taxon>Neisseriales</taxon>
        <taxon>Chromobacteriaceae</taxon>
        <taxon>Aquitalea</taxon>
    </lineage>
</organism>
<evidence type="ECO:0000313" key="3">
    <source>
        <dbReference type="Proteomes" id="UP000545606"/>
    </source>
</evidence>
<keyword evidence="1" id="KW-1133">Transmembrane helix</keyword>
<feature type="transmembrane region" description="Helical" evidence="1">
    <location>
        <begin position="6"/>
        <end position="29"/>
    </location>
</feature>
<protein>
    <submittedName>
        <fullName evidence="2">Uncharacterized protein</fullName>
    </submittedName>
</protein>
<comment type="caution">
    <text evidence="2">The sequence shown here is derived from an EMBL/GenBank/DDBJ whole genome shotgun (WGS) entry which is preliminary data.</text>
</comment>